<feature type="transmembrane region" description="Helical" evidence="6">
    <location>
        <begin position="298"/>
        <end position="323"/>
    </location>
</feature>
<evidence type="ECO:0000256" key="4">
    <source>
        <dbReference type="ARBA" id="ARBA00022989"/>
    </source>
</evidence>
<dbReference type="GeneID" id="34758588"/>
<keyword evidence="4 6" id="KW-1133">Transmembrane helix</keyword>
<evidence type="ECO:0000256" key="2">
    <source>
        <dbReference type="ARBA" id="ARBA00022475"/>
    </source>
</evidence>
<reference evidence="8 9" key="1">
    <citation type="submission" date="2016-09" db="EMBL/GenBank/DDBJ databases">
        <authorList>
            <person name="Capua I."/>
            <person name="De Benedictis P."/>
            <person name="Joannis T."/>
            <person name="Lombin L.H."/>
            <person name="Cattoli G."/>
        </authorList>
    </citation>
    <scope>NUCLEOTIDE SEQUENCE [LARGE SCALE GENOMIC DNA]</scope>
    <source>
        <strain evidence="8 9">UB20</strain>
    </source>
</reference>
<dbReference type="PANTHER" id="PTHR39087">
    <property type="entry name" value="UPF0104 MEMBRANE PROTEIN MJ1595"/>
    <property type="match status" value="1"/>
</dbReference>
<feature type="transmembrane region" description="Helical" evidence="6">
    <location>
        <begin position="133"/>
        <end position="154"/>
    </location>
</feature>
<feature type="transmembrane region" description="Helical" evidence="6">
    <location>
        <begin position="12"/>
        <end position="28"/>
    </location>
</feature>
<dbReference type="OMA" id="ADYRYLW"/>
<keyword evidence="5 6" id="KW-0472">Membrane</keyword>
<dbReference type="NCBIfam" id="TIGR00374">
    <property type="entry name" value="flippase-like domain"/>
    <property type="match status" value="1"/>
</dbReference>
<sequence length="339" mass="38827">MDFRPIINKTVKIILPLLLGILLLWFLYREQDFGKMMNVIRQGVRYDIILFSLIFGLSANVVRGFRWGMLIDSLGKRVRRRNVVFAVLGNYAVNMVLPRVGEIWRCGVTSKYENVPFTKLLGTLFVDRMMDTFMVGLLTLCLCVFNIGFFRHFFAENPPTMIATLYWLINLPWTYVGLAVFGGGIWFVFVKMKHLTIVRKATEMLKNVWEGIRSLWRMEHKIQFTVQTFAIWIGYFLYFYITFFAFDFTRDLGVRIGLIAFAMSSLGVAVPVQGGIGVWHFMVISTFVAFGVNETDAAAFALVVFTVQTAWVALTGLFGIFALPFSNHEDNKLSETAPE</sequence>
<feature type="transmembrane region" description="Helical" evidence="6">
    <location>
        <begin position="276"/>
        <end position="292"/>
    </location>
</feature>
<dbReference type="InterPro" id="IPR022791">
    <property type="entry name" value="L-PG_synthase/AglD"/>
</dbReference>
<dbReference type="GO" id="GO:0005886">
    <property type="term" value="C:plasma membrane"/>
    <property type="evidence" value="ECO:0007669"/>
    <property type="project" value="UniProtKB-SubCell"/>
</dbReference>
<dbReference type="Pfam" id="PF03706">
    <property type="entry name" value="LPG_synthase_TM"/>
    <property type="match status" value="1"/>
</dbReference>
<evidence type="ECO:0000256" key="1">
    <source>
        <dbReference type="ARBA" id="ARBA00004651"/>
    </source>
</evidence>
<feature type="transmembrane region" description="Helical" evidence="6">
    <location>
        <begin position="166"/>
        <end position="190"/>
    </location>
</feature>
<protein>
    <submittedName>
        <fullName evidence="7">Lysylphosphatidylglycerol synthetase family protein</fullName>
    </submittedName>
</protein>
<evidence type="ECO:0000313" key="7">
    <source>
        <dbReference type="EMBL" id="PDP44064.1"/>
    </source>
</evidence>
<dbReference type="EMBL" id="NSLJ01000010">
    <property type="protein sequence ID" value="PDP44064.1"/>
    <property type="molecule type" value="Genomic_DNA"/>
</dbReference>
<feature type="transmembrane region" description="Helical" evidence="6">
    <location>
        <begin position="48"/>
        <end position="71"/>
    </location>
</feature>
<keyword evidence="2" id="KW-1003">Cell membrane</keyword>
<keyword evidence="3 6" id="KW-0812">Transmembrane</keyword>
<reference evidence="7 10" key="2">
    <citation type="submission" date="2017-09" db="EMBL/GenBank/DDBJ databases">
        <title>Phase variable restriction modification systems are present in the genome sequences of periodontal pathogens Prevotella intermedia, Tannerella forsythia and Porphyromonas gingivalis.</title>
        <authorList>
            <person name="Haigh R.D."/>
            <person name="Crawford L."/>
            <person name="Ralph J."/>
            <person name="Wanford J."/>
            <person name="Vartoukian S.R."/>
            <person name="Hijazib K."/>
            <person name="Wade W."/>
            <person name="Oggioni M.R."/>
        </authorList>
    </citation>
    <scope>NUCLEOTIDE SEQUENCE [LARGE SCALE GENOMIC DNA]</scope>
    <source>
        <strain evidence="7 10">WW11663</strain>
    </source>
</reference>
<dbReference type="Proteomes" id="UP000219259">
    <property type="component" value="Unassembled WGS sequence"/>
</dbReference>
<comment type="subcellular location">
    <subcellularLocation>
        <location evidence="1">Cell membrane</location>
        <topology evidence="1">Multi-pass membrane protein</topology>
    </subcellularLocation>
</comment>
<evidence type="ECO:0000313" key="10">
    <source>
        <dbReference type="Proteomes" id="UP000219259"/>
    </source>
</evidence>
<evidence type="ECO:0000256" key="6">
    <source>
        <dbReference type="SAM" id="Phobius"/>
    </source>
</evidence>
<feature type="transmembrane region" description="Helical" evidence="6">
    <location>
        <begin position="224"/>
        <end position="246"/>
    </location>
</feature>
<dbReference type="AlphaFoldDB" id="A0A1D3UL69"/>
<evidence type="ECO:0000313" key="9">
    <source>
        <dbReference type="Proteomes" id="UP000182057"/>
    </source>
</evidence>
<name>A0A1D3UL69_TANFO</name>
<proteinExistence type="predicted"/>
<feature type="transmembrane region" description="Helical" evidence="6">
    <location>
        <begin position="252"/>
        <end position="269"/>
    </location>
</feature>
<dbReference type="RefSeq" id="WP_014224749.1">
    <property type="nucleotide sequence ID" value="NZ_CAJPTF010000028.1"/>
</dbReference>
<evidence type="ECO:0000313" key="8">
    <source>
        <dbReference type="EMBL" id="SCQ20904.1"/>
    </source>
</evidence>
<evidence type="ECO:0000256" key="3">
    <source>
        <dbReference type="ARBA" id="ARBA00022692"/>
    </source>
</evidence>
<accession>A0A1D3UL69</accession>
<organism evidence="8 9">
    <name type="scientific">Tannerella forsythia</name>
    <name type="common">Bacteroides forsythus</name>
    <dbReference type="NCBI Taxonomy" id="28112"/>
    <lineage>
        <taxon>Bacteria</taxon>
        <taxon>Pseudomonadati</taxon>
        <taxon>Bacteroidota</taxon>
        <taxon>Bacteroidia</taxon>
        <taxon>Bacteroidales</taxon>
        <taxon>Tannerellaceae</taxon>
        <taxon>Tannerella</taxon>
    </lineage>
</organism>
<gene>
    <name evidence="7" type="ORF">CLI86_05160</name>
    <name evidence="8" type="ORF">TFUB20_01182</name>
</gene>
<dbReference type="EMBL" id="FMMM01000048">
    <property type="protein sequence ID" value="SCQ20904.1"/>
    <property type="molecule type" value="Genomic_DNA"/>
</dbReference>
<dbReference type="PANTHER" id="PTHR39087:SF2">
    <property type="entry name" value="UPF0104 MEMBRANE PROTEIN MJ1595"/>
    <property type="match status" value="1"/>
</dbReference>
<dbReference type="OrthoDB" id="9812094at2"/>
<evidence type="ECO:0000256" key="5">
    <source>
        <dbReference type="ARBA" id="ARBA00023136"/>
    </source>
</evidence>
<dbReference type="Proteomes" id="UP000182057">
    <property type="component" value="Unassembled WGS sequence"/>
</dbReference>